<feature type="transmembrane region" description="Helical" evidence="1">
    <location>
        <begin position="15"/>
        <end position="34"/>
    </location>
</feature>
<sequence length="95" mass="10043">MATTGRGLALVTRRAIVIAAAVLLWIGPFIFTVARRSSGMPQPTGAAPARALADAFLSDDIARSRGQPALLARLIAAGKAAIAWRVERSPHISRR</sequence>
<name>A0A916UM42_9HYPH</name>
<protein>
    <submittedName>
        <fullName evidence="2">Uncharacterized protein</fullName>
    </submittedName>
</protein>
<keyword evidence="1" id="KW-1133">Transmembrane helix</keyword>
<dbReference type="RefSeq" id="WP_188610864.1">
    <property type="nucleotide sequence ID" value="NZ_BMGG01000007.1"/>
</dbReference>
<reference evidence="2" key="2">
    <citation type="submission" date="2020-09" db="EMBL/GenBank/DDBJ databases">
        <authorList>
            <person name="Sun Q."/>
            <person name="Zhou Y."/>
        </authorList>
    </citation>
    <scope>NUCLEOTIDE SEQUENCE</scope>
    <source>
        <strain evidence="2">CGMCC 1.12919</strain>
    </source>
</reference>
<proteinExistence type="predicted"/>
<evidence type="ECO:0000313" key="3">
    <source>
        <dbReference type="Proteomes" id="UP000637002"/>
    </source>
</evidence>
<reference evidence="2" key="1">
    <citation type="journal article" date="2014" name="Int. J. Syst. Evol. Microbiol.">
        <title>Complete genome sequence of Corynebacterium casei LMG S-19264T (=DSM 44701T), isolated from a smear-ripened cheese.</title>
        <authorList>
            <consortium name="US DOE Joint Genome Institute (JGI-PGF)"/>
            <person name="Walter F."/>
            <person name="Albersmeier A."/>
            <person name="Kalinowski J."/>
            <person name="Ruckert C."/>
        </authorList>
    </citation>
    <scope>NUCLEOTIDE SEQUENCE</scope>
    <source>
        <strain evidence="2">CGMCC 1.12919</strain>
    </source>
</reference>
<organism evidence="2 3">
    <name type="scientific">Chelatococcus reniformis</name>
    <dbReference type="NCBI Taxonomy" id="1494448"/>
    <lineage>
        <taxon>Bacteria</taxon>
        <taxon>Pseudomonadati</taxon>
        <taxon>Pseudomonadota</taxon>
        <taxon>Alphaproteobacteria</taxon>
        <taxon>Hyphomicrobiales</taxon>
        <taxon>Chelatococcaceae</taxon>
        <taxon>Chelatococcus</taxon>
    </lineage>
</organism>
<evidence type="ECO:0000313" key="2">
    <source>
        <dbReference type="EMBL" id="GGC77044.1"/>
    </source>
</evidence>
<keyword evidence="1" id="KW-0472">Membrane</keyword>
<dbReference type="EMBL" id="BMGG01000007">
    <property type="protein sequence ID" value="GGC77044.1"/>
    <property type="molecule type" value="Genomic_DNA"/>
</dbReference>
<keyword evidence="3" id="KW-1185">Reference proteome</keyword>
<gene>
    <name evidence="2" type="ORF">GCM10010994_39180</name>
</gene>
<dbReference type="Proteomes" id="UP000637002">
    <property type="component" value="Unassembled WGS sequence"/>
</dbReference>
<evidence type="ECO:0000256" key="1">
    <source>
        <dbReference type="SAM" id="Phobius"/>
    </source>
</evidence>
<accession>A0A916UM42</accession>
<comment type="caution">
    <text evidence="2">The sequence shown here is derived from an EMBL/GenBank/DDBJ whole genome shotgun (WGS) entry which is preliminary data.</text>
</comment>
<dbReference type="AlphaFoldDB" id="A0A916UM42"/>
<keyword evidence="1" id="KW-0812">Transmembrane</keyword>